<evidence type="ECO:0000313" key="2">
    <source>
        <dbReference type="EMBL" id="QIS22796.1"/>
    </source>
</evidence>
<evidence type="ECO:0000259" key="1">
    <source>
        <dbReference type="Pfam" id="PF19054"/>
    </source>
</evidence>
<dbReference type="Pfam" id="PF19054">
    <property type="entry name" value="DUF5753"/>
    <property type="match status" value="1"/>
</dbReference>
<sequence length="355" mass="39694">MSYPAAISRCGPSLSDRHPIPRRAQVDTRWNARCDETAEWPWPPMRNIPIRTNPISEVNEMAGSSVPRRALGRVLHDLRTKAGKSQLSAGLVIDVSPQTIGRMEDGQSVKMSTPQMKELLVFYGATATSRKTVLALLREVKASKGDPSGGWWRAYADEIATDFDYYLELEKAACRLRAWRLSIVPGLVQTAAYRRAIGRIEFPNLPTEQLEKRIEWAMQRQARIGDPTFDIDMLLSEGLLLDRLGDPAVMVEQLHHLLDVSELPNVSVRVVPFDARSHLGSLSGSFSMLEFPPLQPSKLNAPPVVYVEGFTGALYQERGTEVDRYREALQEIRGVALDQSASRSRILAVAKEYAQ</sequence>
<dbReference type="Proteomes" id="UP000500953">
    <property type="component" value="Chromosome"/>
</dbReference>
<organism evidence="2 3">
    <name type="scientific">Nocardia terpenica</name>
    <dbReference type="NCBI Taxonomy" id="455432"/>
    <lineage>
        <taxon>Bacteria</taxon>
        <taxon>Bacillati</taxon>
        <taxon>Actinomycetota</taxon>
        <taxon>Actinomycetes</taxon>
        <taxon>Mycobacteriales</taxon>
        <taxon>Nocardiaceae</taxon>
        <taxon>Nocardia</taxon>
    </lineage>
</organism>
<dbReference type="EMBL" id="CP046173">
    <property type="protein sequence ID" value="QIS22796.1"/>
    <property type="molecule type" value="Genomic_DNA"/>
</dbReference>
<proteinExistence type="predicted"/>
<dbReference type="GO" id="GO:0003677">
    <property type="term" value="F:DNA binding"/>
    <property type="evidence" value="ECO:0007669"/>
    <property type="project" value="InterPro"/>
</dbReference>
<evidence type="ECO:0000313" key="3">
    <source>
        <dbReference type="Proteomes" id="UP000500953"/>
    </source>
</evidence>
<protein>
    <submittedName>
        <fullName evidence="2">Helix-turn-helix domain-containing protein</fullName>
    </submittedName>
</protein>
<dbReference type="InterPro" id="IPR043917">
    <property type="entry name" value="DUF5753"/>
</dbReference>
<dbReference type="InterPro" id="IPR010982">
    <property type="entry name" value="Lambda_DNA-bd_dom_sf"/>
</dbReference>
<name>A0A6G9ZCC2_9NOCA</name>
<feature type="domain" description="DUF5753" evidence="1">
    <location>
        <begin position="166"/>
        <end position="346"/>
    </location>
</feature>
<dbReference type="SUPFAM" id="SSF47413">
    <property type="entry name" value="lambda repressor-like DNA-binding domains"/>
    <property type="match status" value="1"/>
</dbReference>
<dbReference type="AlphaFoldDB" id="A0A6G9ZCC2"/>
<reference evidence="2 3" key="1">
    <citation type="journal article" date="2019" name="ACS Chem. Biol.">
        <title>Identification and Mobilization of a Cryptic Antibiotic Biosynthesis Gene Locus from a Human-Pathogenic Nocardia Isolate.</title>
        <authorList>
            <person name="Herisse M."/>
            <person name="Ishida K."/>
            <person name="Porter J.L."/>
            <person name="Howden B."/>
            <person name="Hertweck C."/>
            <person name="Stinear T.P."/>
            <person name="Pidot S.J."/>
        </authorList>
    </citation>
    <scope>NUCLEOTIDE SEQUENCE [LARGE SCALE GENOMIC DNA]</scope>
    <source>
        <strain evidence="2 3">AUSMDU00012715</strain>
    </source>
</reference>
<accession>A0A6G9ZCC2</accession>
<gene>
    <name evidence="2" type="ORF">F6W96_35135</name>
</gene>
<dbReference type="Pfam" id="PF13560">
    <property type="entry name" value="HTH_31"/>
    <property type="match status" value="1"/>
</dbReference>